<name>A0A1G7I648_9FLAO</name>
<dbReference type="OrthoDB" id="1452581at2"/>
<dbReference type="RefSeq" id="WP_093144998.1">
    <property type="nucleotide sequence ID" value="NZ_BMWO01000007.1"/>
</dbReference>
<protein>
    <submittedName>
        <fullName evidence="1">Uncharacterized protein</fullName>
    </submittedName>
</protein>
<sequence length="60" mass="6821">MKTNSFNICPTCEHRETCILTDQKAQVWSCSEYEEISNVVVTIPQEPSVKKEDQPTMAMA</sequence>
<gene>
    <name evidence="1" type="ORF">SAMN05421855_105114</name>
</gene>
<dbReference type="Proteomes" id="UP000199321">
    <property type="component" value="Unassembled WGS sequence"/>
</dbReference>
<dbReference type="STRING" id="227084.SAMN05421855_105114"/>
<proteinExistence type="predicted"/>
<dbReference type="AlphaFoldDB" id="A0A1G7I648"/>
<accession>A0A1G7I648</accession>
<organism evidence="1 2">
    <name type="scientific">Ulvibacter litoralis</name>
    <dbReference type="NCBI Taxonomy" id="227084"/>
    <lineage>
        <taxon>Bacteria</taxon>
        <taxon>Pseudomonadati</taxon>
        <taxon>Bacteroidota</taxon>
        <taxon>Flavobacteriia</taxon>
        <taxon>Flavobacteriales</taxon>
        <taxon>Flavobacteriaceae</taxon>
        <taxon>Ulvibacter</taxon>
    </lineage>
</organism>
<reference evidence="1 2" key="1">
    <citation type="submission" date="2016-10" db="EMBL/GenBank/DDBJ databases">
        <authorList>
            <person name="de Groot N.N."/>
        </authorList>
    </citation>
    <scope>NUCLEOTIDE SEQUENCE [LARGE SCALE GENOMIC DNA]</scope>
    <source>
        <strain evidence="1 2">DSM 16195</strain>
    </source>
</reference>
<evidence type="ECO:0000313" key="2">
    <source>
        <dbReference type="Proteomes" id="UP000199321"/>
    </source>
</evidence>
<dbReference type="EMBL" id="FNBA01000005">
    <property type="protein sequence ID" value="SDF08181.1"/>
    <property type="molecule type" value="Genomic_DNA"/>
</dbReference>
<keyword evidence="2" id="KW-1185">Reference proteome</keyword>
<evidence type="ECO:0000313" key="1">
    <source>
        <dbReference type="EMBL" id="SDF08181.1"/>
    </source>
</evidence>